<dbReference type="HOGENOM" id="CLU_093165_0_0_7"/>
<dbReference type="EMBL" id="AZHX01001505">
    <property type="protein sequence ID" value="ETX02644.1"/>
    <property type="molecule type" value="Genomic_DNA"/>
</dbReference>
<organism evidence="1 2">
    <name type="scientific">Candidatus Entotheonella gemina</name>
    <dbReference type="NCBI Taxonomy" id="1429439"/>
    <lineage>
        <taxon>Bacteria</taxon>
        <taxon>Pseudomonadati</taxon>
        <taxon>Nitrospinota/Tectimicrobiota group</taxon>
        <taxon>Candidatus Tectimicrobiota</taxon>
        <taxon>Candidatus Entotheonellia</taxon>
        <taxon>Candidatus Entotheonellales</taxon>
        <taxon>Candidatus Entotheonellaceae</taxon>
        <taxon>Candidatus Entotheonella</taxon>
    </lineage>
</organism>
<evidence type="ECO:0000313" key="1">
    <source>
        <dbReference type="EMBL" id="ETX02644.1"/>
    </source>
</evidence>
<keyword evidence="2" id="KW-1185">Reference proteome</keyword>
<dbReference type="PATRIC" id="fig|1429439.4.peg.5936"/>
<comment type="caution">
    <text evidence="1">The sequence shown here is derived from an EMBL/GenBank/DDBJ whole genome shotgun (WGS) entry which is preliminary data.</text>
</comment>
<reference evidence="1 2" key="1">
    <citation type="journal article" date="2014" name="Nature">
        <title>An environmental bacterial taxon with a large and distinct metabolic repertoire.</title>
        <authorList>
            <person name="Wilson M.C."/>
            <person name="Mori T."/>
            <person name="Ruckert C."/>
            <person name="Uria A.R."/>
            <person name="Helf M.J."/>
            <person name="Takada K."/>
            <person name="Gernert C."/>
            <person name="Steffens U.A."/>
            <person name="Heycke N."/>
            <person name="Schmitt S."/>
            <person name="Rinke C."/>
            <person name="Helfrich E.J."/>
            <person name="Brachmann A.O."/>
            <person name="Gurgui C."/>
            <person name="Wakimoto T."/>
            <person name="Kracht M."/>
            <person name="Crusemann M."/>
            <person name="Hentschel U."/>
            <person name="Abe I."/>
            <person name="Matsunaga S."/>
            <person name="Kalinowski J."/>
            <person name="Takeyama H."/>
            <person name="Piel J."/>
        </authorList>
    </citation>
    <scope>NUCLEOTIDE SEQUENCE [LARGE SCALE GENOMIC DNA]</scope>
    <source>
        <strain evidence="2">TSY2</strain>
    </source>
</reference>
<evidence type="ECO:0008006" key="3">
    <source>
        <dbReference type="Google" id="ProtNLM"/>
    </source>
</evidence>
<accession>W4LX05</accession>
<proteinExistence type="predicted"/>
<dbReference type="InterPro" id="IPR025132">
    <property type="entry name" value="DUF4058"/>
</dbReference>
<name>W4LX05_9BACT</name>
<dbReference type="Pfam" id="PF13267">
    <property type="entry name" value="DUF4058"/>
    <property type="match status" value="1"/>
</dbReference>
<dbReference type="Proteomes" id="UP000019140">
    <property type="component" value="Unassembled WGS sequence"/>
</dbReference>
<gene>
    <name evidence="1" type="ORF">ETSY2_35130</name>
</gene>
<sequence>MPSPFPGMDPYLEHPALWPGVHQRFITYLGDTLNAVLPPHYVADIGERLYVVEPAHTIYPDVVVHEQPPVRSHAPLKSPATSTAVSSDPPWVLTIEPVEMREVFIHIVSVADASRVITAIEVLSPSNKAGGSPGKELYQSKQRELLASQTHLIEIDLLRRGSHTVAPPRVYLAQQGTWDYLVCLHRGGEGQRYEVWARGLRERLPRIRVPLSEGDRDLVVDLQTILTRCYDEGAYARRLNYAEEPQPPLRASDIEWAHELLRAQGLRG</sequence>
<dbReference type="AlphaFoldDB" id="W4LX05"/>
<protein>
    <recommendedName>
        <fullName evidence="3">DUF4058 domain-containing protein</fullName>
    </recommendedName>
</protein>
<evidence type="ECO:0000313" key="2">
    <source>
        <dbReference type="Proteomes" id="UP000019140"/>
    </source>
</evidence>